<evidence type="ECO:0000313" key="4">
    <source>
        <dbReference type="Proteomes" id="UP000467841"/>
    </source>
</evidence>
<accession>A0A6D2JHA2</accession>
<evidence type="ECO:0000259" key="2">
    <source>
        <dbReference type="Pfam" id="PF03732"/>
    </source>
</evidence>
<evidence type="ECO:0000313" key="3">
    <source>
        <dbReference type="EMBL" id="CAA7040397.1"/>
    </source>
</evidence>
<dbReference type="OrthoDB" id="1731207at2759"/>
<proteinExistence type="predicted"/>
<feature type="compositionally biased region" description="Basic and acidic residues" evidence="1">
    <location>
        <begin position="35"/>
        <end position="55"/>
    </location>
</feature>
<gene>
    <name evidence="3" type="ORF">MERR_LOCUS27632</name>
</gene>
<dbReference type="Pfam" id="PF03732">
    <property type="entry name" value="Retrotrans_gag"/>
    <property type="match status" value="1"/>
</dbReference>
<feature type="compositionally biased region" description="Basic and acidic residues" evidence="1">
    <location>
        <begin position="1"/>
        <end position="10"/>
    </location>
</feature>
<protein>
    <recommendedName>
        <fullName evidence="2">Retrotransposon gag domain-containing protein</fullName>
    </recommendedName>
</protein>
<feature type="compositionally biased region" description="Basic and acidic residues" evidence="1">
    <location>
        <begin position="65"/>
        <end position="74"/>
    </location>
</feature>
<dbReference type="Proteomes" id="UP000467841">
    <property type="component" value="Unassembled WGS sequence"/>
</dbReference>
<feature type="domain" description="Retrotransposon gag" evidence="2">
    <location>
        <begin position="85"/>
        <end position="150"/>
    </location>
</feature>
<dbReference type="PANTHER" id="PTHR35046">
    <property type="entry name" value="ZINC KNUCKLE (CCHC-TYPE) FAMILY PROTEIN"/>
    <property type="match status" value="1"/>
</dbReference>
<sequence>MEAVHDRLDQYNEEAQQRQPQTLPNMPRRAIQPRRAREINHIVENDYYSDDDHSSRRSRRRPRHTREGRDRADDNLGVGYQQEALMEHSIDTWDEMKTIMRKRFVPSHYHREIHQKLRRLTQGSRSVEEYYQEMETLMIRADVDEDREATSFRLRKLIYL</sequence>
<keyword evidence="4" id="KW-1185">Reference proteome</keyword>
<evidence type="ECO:0000256" key="1">
    <source>
        <dbReference type="SAM" id="MobiDB-lite"/>
    </source>
</evidence>
<dbReference type="PANTHER" id="PTHR35046:SF9">
    <property type="entry name" value="RNA-DIRECTED DNA POLYMERASE"/>
    <property type="match status" value="1"/>
</dbReference>
<dbReference type="EMBL" id="CACVBM020001229">
    <property type="protein sequence ID" value="CAA7040397.1"/>
    <property type="molecule type" value="Genomic_DNA"/>
</dbReference>
<organism evidence="3 4">
    <name type="scientific">Microthlaspi erraticum</name>
    <dbReference type="NCBI Taxonomy" id="1685480"/>
    <lineage>
        <taxon>Eukaryota</taxon>
        <taxon>Viridiplantae</taxon>
        <taxon>Streptophyta</taxon>
        <taxon>Embryophyta</taxon>
        <taxon>Tracheophyta</taxon>
        <taxon>Spermatophyta</taxon>
        <taxon>Magnoliopsida</taxon>
        <taxon>eudicotyledons</taxon>
        <taxon>Gunneridae</taxon>
        <taxon>Pentapetalae</taxon>
        <taxon>rosids</taxon>
        <taxon>malvids</taxon>
        <taxon>Brassicales</taxon>
        <taxon>Brassicaceae</taxon>
        <taxon>Coluteocarpeae</taxon>
        <taxon>Microthlaspi</taxon>
    </lineage>
</organism>
<name>A0A6D2JHA2_9BRAS</name>
<dbReference type="AlphaFoldDB" id="A0A6D2JHA2"/>
<comment type="caution">
    <text evidence="3">The sequence shown here is derived from an EMBL/GenBank/DDBJ whole genome shotgun (WGS) entry which is preliminary data.</text>
</comment>
<reference evidence="3" key="1">
    <citation type="submission" date="2020-01" db="EMBL/GenBank/DDBJ databases">
        <authorList>
            <person name="Mishra B."/>
        </authorList>
    </citation>
    <scope>NUCLEOTIDE SEQUENCE [LARGE SCALE GENOMIC DNA]</scope>
</reference>
<feature type="region of interest" description="Disordered" evidence="1">
    <location>
        <begin position="1"/>
        <end position="76"/>
    </location>
</feature>
<dbReference type="InterPro" id="IPR005162">
    <property type="entry name" value="Retrotrans_gag_dom"/>
</dbReference>
<feature type="compositionally biased region" description="Polar residues" evidence="1">
    <location>
        <begin position="13"/>
        <end position="24"/>
    </location>
</feature>